<dbReference type="Gene3D" id="2.60.40.790">
    <property type="match status" value="1"/>
</dbReference>
<proteinExistence type="inferred from homology"/>
<dbReference type="GO" id="GO:0101031">
    <property type="term" value="C:protein folding chaperone complex"/>
    <property type="evidence" value="ECO:0007669"/>
    <property type="project" value="UniProtKB-ARBA"/>
</dbReference>
<dbReference type="EMBL" id="JADFTS010000002">
    <property type="protein sequence ID" value="KAF9622078.1"/>
    <property type="molecule type" value="Genomic_DNA"/>
</dbReference>
<dbReference type="FunFam" id="2.60.40.790:FF:000013">
    <property type="entry name" value="Very-long-chain (3R)-3-hydroxyacyl-CoA dehydratase"/>
    <property type="match status" value="1"/>
</dbReference>
<evidence type="ECO:0000256" key="3">
    <source>
        <dbReference type="SAM" id="MobiDB-lite"/>
    </source>
</evidence>
<keyword evidence="6" id="KW-1185">Reference proteome</keyword>
<dbReference type="GO" id="GO:0005634">
    <property type="term" value="C:nucleus"/>
    <property type="evidence" value="ECO:0007669"/>
    <property type="project" value="UniProtKB-SubCell"/>
</dbReference>
<dbReference type="GO" id="GO:0051879">
    <property type="term" value="F:Hsp90 protein binding"/>
    <property type="evidence" value="ECO:0007669"/>
    <property type="project" value="UniProtKB-UniRule"/>
</dbReference>
<dbReference type="OrthoDB" id="1564555at2759"/>
<dbReference type="GO" id="GO:0006457">
    <property type="term" value="P:protein folding"/>
    <property type="evidence" value="ECO:0007669"/>
    <property type="project" value="TreeGrafter"/>
</dbReference>
<keyword evidence="2" id="KW-0539">Nucleus</keyword>
<evidence type="ECO:0000256" key="1">
    <source>
        <dbReference type="ARBA" id="ARBA00025733"/>
    </source>
</evidence>
<feature type="compositionally biased region" description="Basic and acidic residues" evidence="3">
    <location>
        <begin position="1"/>
        <end position="11"/>
    </location>
</feature>
<feature type="compositionally biased region" description="Basic and acidic residues" evidence="3">
    <location>
        <begin position="255"/>
        <end position="280"/>
    </location>
</feature>
<sequence>MKAELQGRDGSGEVIESTGRQKEGWLEPEVGMVITERQLTIRLIRYTCKKSRAGQNRETAYSASSTTPLISSRDCTHLLFALGLHRTKQSIDHSRSLPIICNPTQGRLPEVKWAERVDKVYLTVLLPDAKNPKVNLDPDGKFTFSATAGTENHLYELKLDLHEKVNVEESKINLGLRNILCVIEKAEEGWWKKLLRGDGKAPHYVKVDWDKWADEDGDDAPADLDLEGMDFSGFGGGNMGEEELEDTDDEDEEVEKPTEQHAETAEGEPMDAKTEDALGT</sequence>
<dbReference type="GO" id="GO:0051131">
    <property type="term" value="P:chaperone-mediated protein complex assembly"/>
    <property type="evidence" value="ECO:0007669"/>
    <property type="project" value="TreeGrafter"/>
</dbReference>
<dbReference type="CDD" id="cd06465">
    <property type="entry name" value="p23_hB-ind1_like"/>
    <property type="match status" value="1"/>
</dbReference>
<reference evidence="5 6" key="1">
    <citation type="submission" date="2020-10" db="EMBL/GenBank/DDBJ databases">
        <title>The Coptis chinensis genome and diversification of protoberbering-type alkaloids.</title>
        <authorList>
            <person name="Wang B."/>
            <person name="Shu S."/>
            <person name="Song C."/>
            <person name="Liu Y."/>
        </authorList>
    </citation>
    <scope>NUCLEOTIDE SEQUENCE [LARGE SCALE GENOMIC DNA]</scope>
    <source>
        <strain evidence="5">HL-2020</strain>
        <tissue evidence="5">Leaf</tissue>
    </source>
</reference>
<dbReference type="AlphaFoldDB" id="A0A835IUY7"/>
<comment type="function">
    <text evidence="2">Acts as a co-chaperone for HSP90.</text>
</comment>
<evidence type="ECO:0000256" key="2">
    <source>
        <dbReference type="RuleBase" id="RU369032"/>
    </source>
</evidence>
<dbReference type="InterPro" id="IPR007052">
    <property type="entry name" value="CS_dom"/>
</dbReference>
<gene>
    <name evidence="5" type="ORF">IFM89_029362</name>
</gene>
<comment type="subcellular location">
    <subcellularLocation>
        <location evidence="2">Cytoplasm</location>
    </subcellularLocation>
    <subcellularLocation>
        <location evidence="2">Nucleus</location>
    </subcellularLocation>
</comment>
<dbReference type="GO" id="GO:0005829">
    <property type="term" value="C:cytosol"/>
    <property type="evidence" value="ECO:0007669"/>
    <property type="project" value="TreeGrafter"/>
</dbReference>
<keyword evidence="2" id="KW-0963">Cytoplasm</keyword>
<protein>
    <recommendedName>
        <fullName evidence="2">Co-chaperone protein p23</fullName>
    </recommendedName>
</protein>
<comment type="caution">
    <text evidence="5">The sequence shown here is derived from an EMBL/GenBank/DDBJ whole genome shotgun (WGS) entry which is preliminary data.</text>
</comment>
<dbReference type="InterPro" id="IPR045250">
    <property type="entry name" value="p23-like"/>
</dbReference>
<dbReference type="SUPFAM" id="SSF49764">
    <property type="entry name" value="HSP20-like chaperones"/>
    <property type="match status" value="1"/>
</dbReference>
<comment type="similarity">
    <text evidence="1 2">Belongs to the p23/wos2 family.</text>
</comment>
<dbReference type="PROSITE" id="PS51203">
    <property type="entry name" value="CS"/>
    <property type="match status" value="1"/>
</dbReference>
<comment type="subunit">
    <text evidence="2">Interacts with HSP90 in an ATP-dependent manner.</text>
</comment>
<dbReference type="GO" id="GO:0051087">
    <property type="term" value="F:protein-folding chaperone binding"/>
    <property type="evidence" value="ECO:0007669"/>
    <property type="project" value="TreeGrafter"/>
</dbReference>
<feature type="domain" description="CS" evidence="4">
    <location>
        <begin position="106"/>
        <end position="195"/>
    </location>
</feature>
<accession>A0A835IUY7</accession>
<dbReference type="PANTHER" id="PTHR22932">
    <property type="entry name" value="TELOMERASE-BINDING PROTEIN P23 HSP90 CO-CHAPERONE"/>
    <property type="match status" value="1"/>
</dbReference>
<evidence type="ECO:0000313" key="5">
    <source>
        <dbReference type="EMBL" id="KAF9622078.1"/>
    </source>
</evidence>
<evidence type="ECO:0000259" key="4">
    <source>
        <dbReference type="PROSITE" id="PS51203"/>
    </source>
</evidence>
<feature type="compositionally biased region" description="Acidic residues" evidence="3">
    <location>
        <begin position="216"/>
        <end position="228"/>
    </location>
</feature>
<dbReference type="InterPro" id="IPR008978">
    <property type="entry name" value="HSP20-like_chaperone"/>
</dbReference>
<feature type="compositionally biased region" description="Acidic residues" evidence="3">
    <location>
        <begin position="240"/>
        <end position="254"/>
    </location>
</feature>
<dbReference type="Proteomes" id="UP000631114">
    <property type="component" value="Unassembled WGS sequence"/>
</dbReference>
<keyword evidence="2" id="KW-0143">Chaperone</keyword>
<feature type="region of interest" description="Disordered" evidence="3">
    <location>
        <begin position="216"/>
        <end position="280"/>
    </location>
</feature>
<dbReference type="PANTHER" id="PTHR22932:SF22">
    <property type="entry name" value="CO-CHAPERONE PROTEIN P23"/>
    <property type="match status" value="1"/>
</dbReference>
<name>A0A835IUY7_9MAGN</name>
<dbReference type="Pfam" id="PF04969">
    <property type="entry name" value="CS"/>
    <property type="match status" value="1"/>
</dbReference>
<organism evidence="5 6">
    <name type="scientific">Coptis chinensis</name>
    <dbReference type="NCBI Taxonomy" id="261450"/>
    <lineage>
        <taxon>Eukaryota</taxon>
        <taxon>Viridiplantae</taxon>
        <taxon>Streptophyta</taxon>
        <taxon>Embryophyta</taxon>
        <taxon>Tracheophyta</taxon>
        <taxon>Spermatophyta</taxon>
        <taxon>Magnoliopsida</taxon>
        <taxon>Ranunculales</taxon>
        <taxon>Ranunculaceae</taxon>
        <taxon>Coptidoideae</taxon>
        <taxon>Coptis</taxon>
    </lineage>
</organism>
<evidence type="ECO:0000313" key="6">
    <source>
        <dbReference type="Proteomes" id="UP000631114"/>
    </source>
</evidence>
<feature type="region of interest" description="Disordered" evidence="3">
    <location>
        <begin position="1"/>
        <end position="20"/>
    </location>
</feature>